<evidence type="ECO:0000313" key="2">
    <source>
        <dbReference type="Proteomes" id="UP001162164"/>
    </source>
</evidence>
<dbReference type="Proteomes" id="UP001162164">
    <property type="component" value="Unassembled WGS sequence"/>
</dbReference>
<feature type="non-terminal residue" evidence="1">
    <location>
        <position position="1"/>
    </location>
</feature>
<dbReference type="CDD" id="cd09275">
    <property type="entry name" value="RNase_HI_RT_DIRS1"/>
    <property type="match status" value="1"/>
</dbReference>
<proteinExistence type="predicted"/>
<reference evidence="1" key="1">
    <citation type="journal article" date="2023" name="Insect Mol. Biol.">
        <title>Genome sequencing provides insights into the evolution of gene families encoding plant cell wall-degrading enzymes in longhorned beetles.</title>
        <authorList>
            <person name="Shin N.R."/>
            <person name="Okamura Y."/>
            <person name="Kirsch R."/>
            <person name="Pauchet Y."/>
        </authorList>
    </citation>
    <scope>NUCLEOTIDE SEQUENCE</scope>
    <source>
        <strain evidence="1">MMC_N1</strain>
    </source>
</reference>
<organism evidence="1 2">
    <name type="scientific">Molorchus minor</name>
    <dbReference type="NCBI Taxonomy" id="1323400"/>
    <lineage>
        <taxon>Eukaryota</taxon>
        <taxon>Metazoa</taxon>
        <taxon>Ecdysozoa</taxon>
        <taxon>Arthropoda</taxon>
        <taxon>Hexapoda</taxon>
        <taxon>Insecta</taxon>
        <taxon>Pterygota</taxon>
        <taxon>Neoptera</taxon>
        <taxon>Endopterygota</taxon>
        <taxon>Coleoptera</taxon>
        <taxon>Polyphaga</taxon>
        <taxon>Cucujiformia</taxon>
        <taxon>Chrysomeloidea</taxon>
        <taxon>Cerambycidae</taxon>
        <taxon>Lamiinae</taxon>
        <taxon>Monochamini</taxon>
        <taxon>Molorchus</taxon>
    </lineage>
</organism>
<name>A0ABQ9IWX7_9CUCU</name>
<protein>
    <submittedName>
        <fullName evidence="1">Uncharacterized protein</fullName>
    </submittedName>
</protein>
<dbReference type="EMBL" id="JAPWTJ010002045">
    <property type="protein sequence ID" value="KAJ8968188.1"/>
    <property type="molecule type" value="Genomic_DNA"/>
</dbReference>
<comment type="caution">
    <text evidence="1">The sequence shown here is derived from an EMBL/GenBank/DDBJ whole genome shotgun (WGS) entry which is preliminary data.</text>
</comment>
<accession>A0ABQ9IWX7</accession>
<keyword evidence="2" id="KW-1185">Reference proteome</keyword>
<sequence>FERATCRTDITRGFWSKIECQYHINYLKLLAIYYALRCFASRERTSNCTILFRVDNKTAIAYINRVGSNLPDLYYPWILEKPHPLMKEHPPSGVDIIRGGLFLRNGIALESIPIMGGVMYQNLNKLSRKIWSWYEQRNILFNASYITSKENTISDEKSRILHIESEDSLDKSIYGRIIVQKDFSEFDKSSEIQKPKPVDRTEREMGAAPQLLLNNVDALFAELHWVSRGLPDTF</sequence>
<gene>
    <name evidence="1" type="ORF">NQ317_006790</name>
</gene>
<evidence type="ECO:0000313" key="1">
    <source>
        <dbReference type="EMBL" id="KAJ8968188.1"/>
    </source>
</evidence>